<protein>
    <submittedName>
        <fullName evidence="1">Uncharacterized protein</fullName>
    </submittedName>
</protein>
<sequence>MTNRWYYLLYRSTHFCFVVVPDTDVDLAKHNDETERTEDEQQEEEDPYCASVVLSSKYDYKAVCDCRLPRHVLGLNVPCPEQSSRLVPGNDAFNCSQKERGEVKTNVDKEQKKLQKSNKEEDLSWANIATVVRIGLPASLIL</sequence>
<organism evidence="1 2">
    <name type="scientific">Scophthalmus maximus</name>
    <name type="common">Turbot</name>
    <name type="synonym">Psetta maxima</name>
    <dbReference type="NCBI Taxonomy" id="52904"/>
    <lineage>
        <taxon>Eukaryota</taxon>
        <taxon>Metazoa</taxon>
        <taxon>Chordata</taxon>
        <taxon>Craniata</taxon>
        <taxon>Vertebrata</taxon>
        <taxon>Euteleostomi</taxon>
        <taxon>Actinopterygii</taxon>
        <taxon>Neopterygii</taxon>
        <taxon>Teleostei</taxon>
        <taxon>Neoteleostei</taxon>
        <taxon>Acanthomorphata</taxon>
        <taxon>Carangaria</taxon>
        <taxon>Pleuronectiformes</taxon>
        <taxon>Pleuronectoidei</taxon>
        <taxon>Scophthalmidae</taxon>
        <taxon>Scophthalmus</taxon>
    </lineage>
</organism>
<name>A0A6A4TQV0_SCOMX</name>
<dbReference type="EMBL" id="VEVO01000002">
    <property type="protein sequence ID" value="KAF0045141.1"/>
    <property type="molecule type" value="Genomic_DNA"/>
</dbReference>
<dbReference type="Proteomes" id="UP000438429">
    <property type="component" value="Unassembled WGS sequence"/>
</dbReference>
<gene>
    <name evidence="1" type="ORF">F2P81_001670</name>
</gene>
<proteinExistence type="predicted"/>
<dbReference type="AlphaFoldDB" id="A0A6A4TQV0"/>
<evidence type="ECO:0000313" key="1">
    <source>
        <dbReference type="EMBL" id="KAF0045141.1"/>
    </source>
</evidence>
<accession>A0A6A4TQV0</accession>
<evidence type="ECO:0000313" key="2">
    <source>
        <dbReference type="Proteomes" id="UP000438429"/>
    </source>
</evidence>
<comment type="caution">
    <text evidence="1">The sequence shown here is derived from an EMBL/GenBank/DDBJ whole genome shotgun (WGS) entry which is preliminary data.</text>
</comment>
<reference evidence="1 2" key="1">
    <citation type="submission" date="2019-06" db="EMBL/GenBank/DDBJ databases">
        <title>Draft genomes of female and male turbot (Scophthalmus maximus).</title>
        <authorList>
            <person name="Xu H."/>
            <person name="Xu X.-W."/>
            <person name="Shao C."/>
            <person name="Chen S."/>
        </authorList>
    </citation>
    <scope>NUCLEOTIDE SEQUENCE [LARGE SCALE GENOMIC DNA]</scope>
    <source>
        <strain evidence="1">Ysfricsl-2016a</strain>
        <tissue evidence="1">Blood</tissue>
    </source>
</reference>